<dbReference type="SMART" id="SM00450">
    <property type="entry name" value="RHOD"/>
    <property type="match status" value="1"/>
</dbReference>
<dbReference type="SUPFAM" id="SSF52821">
    <property type="entry name" value="Rhodanese/Cell cycle control phosphatase"/>
    <property type="match status" value="1"/>
</dbReference>
<dbReference type="AlphaFoldDB" id="A0A3B0RB69"/>
<feature type="domain" description="Rhodanese" evidence="1">
    <location>
        <begin position="17"/>
        <end position="116"/>
    </location>
</feature>
<dbReference type="Pfam" id="PF00581">
    <property type="entry name" value="Rhodanese"/>
    <property type="match status" value="1"/>
</dbReference>
<evidence type="ECO:0000259" key="1">
    <source>
        <dbReference type="PROSITE" id="PS50206"/>
    </source>
</evidence>
<accession>A0A3B0RB69</accession>
<name>A0A3B0RB69_9ZZZZ</name>
<sequence>MYSGDISPKQTYDALLADQSAVLIDVRTPAEWTYVGIPLMEAMIQASWPPPPENPDFPETIKKLGVPLDAKIYLICRSGVRSARAASELIAAGYQTCYNVAEGFEGDRDANGHRGKTGGWKVAGLPWAQG</sequence>
<dbReference type="InterPro" id="IPR001763">
    <property type="entry name" value="Rhodanese-like_dom"/>
</dbReference>
<reference evidence="2" key="1">
    <citation type="submission" date="2018-06" db="EMBL/GenBank/DDBJ databases">
        <authorList>
            <person name="Zhirakovskaya E."/>
        </authorList>
    </citation>
    <scope>NUCLEOTIDE SEQUENCE</scope>
</reference>
<protein>
    <recommendedName>
        <fullName evidence="1">Rhodanese domain-containing protein</fullName>
    </recommendedName>
</protein>
<dbReference type="GO" id="GO:0004792">
    <property type="term" value="F:thiosulfate-cyanide sulfurtransferase activity"/>
    <property type="evidence" value="ECO:0007669"/>
    <property type="project" value="TreeGrafter"/>
</dbReference>
<dbReference type="InterPro" id="IPR036873">
    <property type="entry name" value="Rhodanese-like_dom_sf"/>
</dbReference>
<organism evidence="2">
    <name type="scientific">hydrothermal vent metagenome</name>
    <dbReference type="NCBI Taxonomy" id="652676"/>
    <lineage>
        <taxon>unclassified sequences</taxon>
        <taxon>metagenomes</taxon>
        <taxon>ecological metagenomes</taxon>
    </lineage>
</organism>
<dbReference type="PROSITE" id="PS50206">
    <property type="entry name" value="RHODANESE_3"/>
    <property type="match status" value="1"/>
</dbReference>
<dbReference type="PANTHER" id="PTHR44086">
    <property type="entry name" value="THIOSULFATE SULFURTRANSFERASE RDL2, MITOCHONDRIAL-RELATED"/>
    <property type="match status" value="1"/>
</dbReference>
<dbReference type="Gene3D" id="3.40.250.10">
    <property type="entry name" value="Rhodanese-like domain"/>
    <property type="match status" value="1"/>
</dbReference>
<dbReference type="EMBL" id="UOEC01000058">
    <property type="protein sequence ID" value="VAV89301.1"/>
    <property type="molecule type" value="Genomic_DNA"/>
</dbReference>
<dbReference type="PANTHER" id="PTHR44086:SF10">
    <property type="entry name" value="THIOSULFATE SULFURTRANSFERASE_RHODANESE-LIKE DOMAIN-CONTAINING PROTEIN 3"/>
    <property type="match status" value="1"/>
</dbReference>
<evidence type="ECO:0000313" key="2">
    <source>
        <dbReference type="EMBL" id="VAV89301.1"/>
    </source>
</evidence>
<gene>
    <name evidence="2" type="ORF">MNBD_ALPHA08-1635</name>
</gene>
<proteinExistence type="predicted"/>